<gene>
    <name evidence="2" type="ORF">EAF64_12135</name>
</gene>
<name>A0A498KTZ1_9EURY</name>
<feature type="transmembrane region" description="Helical" evidence="1">
    <location>
        <begin position="144"/>
        <end position="167"/>
    </location>
</feature>
<keyword evidence="1" id="KW-0472">Membrane</keyword>
<dbReference type="PANTHER" id="PTHR43471:SF1">
    <property type="entry name" value="ABC TRANSPORTER PERMEASE PROTEIN NOSY-RELATED"/>
    <property type="match status" value="1"/>
</dbReference>
<keyword evidence="1" id="KW-1133">Transmembrane helix</keyword>
<feature type="transmembrane region" description="Helical" evidence="1">
    <location>
        <begin position="115"/>
        <end position="138"/>
    </location>
</feature>
<dbReference type="Pfam" id="PF12679">
    <property type="entry name" value="ABC2_membrane_2"/>
    <property type="match status" value="1"/>
</dbReference>
<dbReference type="GO" id="GO:0140359">
    <property type="term" value="F:ABC-type transporter activity"/>
    <property type="evidence" value="ECO:0007669"/>
    <property type="project" value="InterPro"/>
</dbReference>
<dbReference type="PANTHER" id="PTHR43471">
    <property type="entry name" value="ABC TRANSPORTER PERMEASE"/>
    <property type="match status" value="1"/>
</dbReference>
<evidence type="ECO:0000256" key="1">
    <source>
        <dbReference type="SAM" id="Phobius"/>
    </source>
</evidence>
<feature type="transmembrane region" description="Helical" evidence="1">
    <location>
        <begin position="179"/>
        <end position="205"/>
    </location>
</feature>
<evidence type="ECO:0000313" key="3">
    <source>
        <dbReference type="Proteomes" id="UP000289691"/>
    </source>
</evidence>
<keyword evidence="3" id="KW-1185">Reference proteome</keyword>
<feature type="transmembrane region" description="Helical" evidence="1">
    <location>
        <begin position="21"/>
        <end position="42"/>
    </location>
</feature>
<dbReference type="AlphaFoldDB" id="A0A498KTZ1"/>
<organism evidence="2 3">
    <name type="scientific">Halorientalis pallida</name>
    <dbReference type="NCBI Taxonomy" id="2479928"/>
    <lineage>
        <taxon>Archaea</taxon>
        <taxon>Methanobacteriati</taxon>
        <taxon>Methanobacteriota</taxon>
        <taxon>Stenosarchaea group</taxon>
        <taxon>Halobacteria</taxon>
        <taxon>Halobacteriales</taxon>
        <taxon>Haloarculaceae</taxon>
        <taxon>Halorientalis</taxon>
    </lineage>
</organism>
<feature type="transmembrane region" description="Helical" evidence="1">
    <location>
        <begin position="262"/>
        <end position="290"/>
    </location>
</feature>
<keyword evidence="1" id="KW-0812">Transmembrane</keyword>
<sequence length="296" mass="31984">MRDHQLVTMARKDFDDAIRSKTVWALSGALALIAIFATFRVSQAQLPQGFPQRFLPVLVLGGLTQWISWIVCILALIAGYVSIVGERRTGSIKLLLGLPFERAEILVGKVLGRTAVIGVGIAAGFLTMIASILVLVGLTSPLDFLWRFVGMFLATVLLGGVYTTLSVSTSAIVSTRRRAVMAVVALFVVTQAIWTGITQFFYSVFAGGAVPLQPPSWYLFLTYLSPSAAYSRVVSLVVPIARYPGLGLDGVPRRAVQAQQSGAFYLSEYFALLVLLVWVVGSVLVAHSVFRNADLG</sequence>
<dbReference type="Proteomes" id="UP000289691">
    <property type="component" value="Unassembled WGS sequence"/>
</dbReference>
<dbReference type="GO" id="GO:0005886">
    <property type="term" value="C:plasma membrane"/>
    <property type="evidence" value="ECO:0007669"/>
    <property type="project" value="UniProtKB-SubCell"/>
</dbReference>
<dbReference type="OrthoDB" id="86287at2157"/>
<comment type="caution">
    <text evidence="2">The sequence shown here is derived from an EMBL/GenBank/DDBJ whole genome shotgun (WGS) entry which is preliminary data.</text>
</comment>
<feature type="transmembrane region" description="Helical" evidence="1">
    <location>
        <begin position="54"/>
        <end position="83"/>
    </location>
</feature>
<reference evidence="2 3" key="1">
    <citation type="submission" date="2019-01" db="EMBL/GenBank/DDBJ databases">
        <title>Halorientalis sp. F13-25 a new haloarchaeum isolated from hypersaline water.</title>
        <authorList>
            <person name="Ana D.-V."/>
            <person name="Cristina S.-P."/>
            <person name="Antonio V."/>
        </authorList>
    </citation>
    <scope>NUCLEOTIDE SEQUENCE [LARGE SCALE GENOMIC DNA]</scope>
    <source>
        <strain evidence="2 3">F13-25</strain>
    </source>
</reference>
<protein>
    <submittedName>
        <fullName evidence="2">ABC transporter permease</fullName>
    </submittedName>
</protein>
<dbReference type="RefSeq" id="WP_129069261.1">
    <property type="nucleotide sequence ID" value="NZ_RDFA01000004.1"/>
</dbReference>
<evidence type="ECO:0000313" key="2">
    <source>
        <dbReference type="EMBL" id="RXK48422.1"/>
    </source>
</evidence>
<feature type="transmembrane region" description="Helical" evidence="1">
    <location>
        <begin position="217"/>
        <end position="241"/>
    </location>
</feature>
<accession>A0A498KTZ1</accession>
<proteinExistence type="predicted"/>
<dbReference type="EMBL" id="RDFA01000004">
    <property type="protein sequence ID" value="RXK48422.1"/>
    <property type="molecule type" value="Genomic_DNA"/>
</dbReference>